<dbReference type="AlphaFoldDB" id="A0AAQ3K499"/>
<evidence type="ECO:0000313" key="2">
    <source>
        <dbReference type="Proteomes" id="UP001327560"/>
    </source>
</evidence>
<keyword evidence="2" id="KW-1185">Reference proteome</keyword>
<evidence type="ECO:0000313" key="1">
    <source>
        <dbReference type="EMBL" id="WOL01662.1"/>
    </source>
</evidence>
<proteinExistence type="predicted"/>
<dbReference type="EMBL" id="CP136892">
    <property type="protein sequence ID" value="WOL01662.1"/>
    <property type="molecule type" value="Genomic_DNA"/>
</dbReference>
<protein>
    <submittedName>
        <fullName evidence="1">Uncharacterized protein</fullName>
    </submittedName>
</protein>
<organism evidence="1 2">
    <name type="scientific">Canna indica</name>
    <name type="common">Indian-shot</name>
    <dbReference type="NCBI Taxonomy" id="4628"/>
    <lineage>
        <taxon>Eukaryota</taxon>
        <taxon>Viridiplantae</taxon>
        <taxon>Streptophyta</taxon>
        <taxon>Embryophyta</taxon>
        <taxon>Tracheophyta</taxon>
        <taxon>Spermatophyta</taxon>
        <taxon>Magnoliopsida</taxon>
        <taxon>Liliopsida</taxon>
        <taxon>Zingiberales</taxon>
        <taxon>Cannaceae</taxon>
        <taxon>Canna</taxon>
    </lineage>
</organism>
<reference evidence="1 2" key="1">
    <citation type="submission" date="2023-10" db="EMBL/GenBank/DDBJ databases">
        <title>Chromosome-scale genome assembly provides insights into flower coloration mechanisms of Canna indica.</title>
        <authorList>
            <person name="Li C."/>
        </authorList>
    </citation>
    <scope>NUCLEOTIDE SEQUENCE [LARGE SCALE GENOMIC DNA]</scope>
    <source>
        <tissue evidence="1">Flower</tissue>
    </source>
</reference>
<dbReference type="Proteomes" id="UP001327560">
    <property type="component" value="Chromosome 3"/>
</dbReference>
<name>A0AAQ3K499_9LILI</name>
<sequence>MDKLNWVEISNEEAKKMKKDLTMEEIKRVACSLDRGKSLEKDGYILDIVKEKLKSEMSAFMILKTLPEVKG</sequence>
<accession>A0AAQ3K499</accession>
<gene>
    <name evidence="1" type="ORF">Cni_G10379</name>
</gene>